<dbReference type="Pfam" id="PF13087">
    <property type="entry name" value="AAA_12"/>
    <property type="match status" value="1"/>
</dbReference>
<evidence type="ECO:0000259" key="6">
    <source>
        <dbReference type="Pfam" id="PF13087"/>
    </source>
</evidence>
<dbReference type="InterPro" id="IPR057373">
    <property type="entry name" value="ZNFX1"/>
</dbReference>
<evidence type="ECO:0000313" key="8">
    <source>
        <dbReference type="EMBL" id="KFM69684.1"/>
    </source>
</evidence>
<dbReference type="InterPro" id="IPR041679">
    <property type="entry name" value="DNA2/NAM7-like_C"/>
</dbReference>
<protein>
    <submittedName>
        <fullName evidence="8">NFX1-type zinc finger-containing protein 1</fullName>
    </submittedName>
</protein>
<dbReference type="STRING" id="407821.A0A087TX45"/>
<dbReference type="OMA" id="RTANRIC"/>
<evidence type="ECO:0000256" key="1">
    <source>
        <dbReference type="ARBA" id="ARBA00022741"/>
    </source>
</evidence>
<dbReference type="CDD" id="cd18808">
    <property type="entry name" value="SF1_C_Upf1"/>
    <property type="match status" value="1"/>
</dbReference>
<evidence type="ECO:0000259" key="5">
    <source>
        <dbReference type="Pfam" id="PF13086"/>
    </source>
</evidence>
<evidence type="ECO:0000256" key="2">
    <source>
        <dbReference type="ARBA" id="ARBA00022801"/>
    </source>
</evidence>
<dbReference type="GO" id="GO:0031048">
    <property type="term" value="P:regulatory ncRNA-mediated heterochromatin formation"/>
    <property type="evidence" value="ECO:0007669"/>
    <property type="project" value="TreeGrafter"/>
</dbReference>
<name>A0A087TX45_STEMI</name>
<dbReference type="GO" id="GO:0004386">
    <property type="term" value="F:helicase activity"/>
    <property type="evidence" value="ECO:0007669"/>
    <property type="project" value="UniProtKB-KW"/>
</dbReference>
<evidence type="ECO:0000256" key="3">
    <source>
        <dbReference type="ARBA" id="ARBA00022806"/>
    </source>
</evidence>
<keyword evidence="4" id="KW-0067">ATP-binding</keyword>
<keyword evidence="9" id="KW-1185">Reference proteome</keyword>
<evidence type="ECO:0000313" key="9">
    <source>
        <dbReference type="Proteomes" id="UP000054359"/>
    </source>
</evidence>
<dbReference type="GO" id="GO:0016787">
    <property type="term" value="F:hydrolase activity"/>
    <property type="evidence" value="ECO:0007669"/>
    <property type="project" value="UniProtKB-KW"/>
</dbReference>
<dbReference type="InterPro" id="IPR041677">
    <property type="entry name" value="DNA2/NAM7_AAA_11"/>
</dbReference>
<dbReference type="InterPro" id="IPR027417">
    <property type="entry name" value="P-loop_NTPase"/>
</dbReference>
<dbReference type="OrthoDB" id="2423195at2759"/>
<keyword evidence="1" id="KW-0547">Nucleotide-binding</keyword>
<dbReference type="Pfam" id="PF13086">
    <property type="entry name" value="AAA_11"/>
    <property type="match status" value="1"/>
</dbReference>
<dbReference type="Proteomes" id="UP000054359">
    <property type="component" value="Unassembled WGS sequence"/>
</dbReference>
<dbReference type="FunFam" id="3.40.50.300:FF:000326">
    <property type="entry name" value="P-loop containing nucleoside triphosphate hydrolase"/>
    <property type="match status" value="1"/>
</dbReference>
<sequence>MSKKEFVHSLSTDDLVLLIDKRSAQLLAKLNDTVFGFEQYLKTRKYVSVNGEICLKDIEIVLEILRNACSEKKHLSLLRKFLRMLKDCDKFLYYDVPSVISMCLPQKQDINIVKFIANYICILKSILRQFTVAKIVDTFPTLQNFINRLKELKIRNIEVALYEFQGLKTLVDKYDEPICISDDEEDRVENFRKLSVVPRDNDIVNCEIVNLPINIIDAPYKSVTHYLSVHYRLMREDMLRTFRDCIGLCVNSGQDSVFKTGCNLYQGVNVIYPPEYTVKGIQYNLQVFTTKKIDWGKNLLPGSLVCLTADSFHSVTFASVIKVKASEGKSENCMLTVLLEDDLMLDKLNPKDSYLMIETSAYFECYRHVLSAIKEFTENSFPLADVIVYLDYEDTEPEYLSNMQYCLHEKCPGDVADHDSHSCKIFDPHDKSAWPTAEELELDDQQCEALRIALTKKVAIIQGPPGTGKTYMGVKIVKYLLSNVHRSPIIISCLTNHALDQFLERILLHTNKVVRLGSQSKSKVLEPYVMDNMIMAIKMCLRNTTFSKKLPQSVLDRSACIIRSFAPALLKKQIIGEFNFKLQELEAICEEVNDSLTLLDLCQHKYLDDSALNKIISSVYKQELISGSGTHSKQLSTNICEWLAIKSFGNRYEECEKYFRKISSSRSNLKKSIYENPNALWSLNLNTRYMLFYNWREDCMALCKENIKRSTDYYQVKFHECQGQTLDGTKLELLKTVDVIGVTTTGASKYKELLRFAEPTIMIIEEAAEVLESHIIASLVPSIQHLVLIGDHKQLRPIPAIHELSEKYNLKISMFERLILNSAPSATLVTQHRMKPCIAELLVPDIYDELRHAENVYQYEEIRGMKCSVFFLDHSEPENINSSSVSASNEYEARVIVSVAQYLCALSYPTDQIAILATYAAQVVLIQQYLNKVNLDIYSTTVDNYQGEENDIILISFVRSNSGIIGYLKENNRVCVALSRAKKGMFCIGNFKLFSRKSELWNSIVTKLKVKNMIGEKLPMQCDQHKTVTQVKTADDIVAFLKSGCGEKCNFELPCGHKCNRSCHLDDRDHFIYFCQMPCTKFIDESRICPRLCYQPCKRVKKCAVELPCGHYSRNIDSLRCEEEVQRCLPCSHVDTLPCYLDVSEHKCQKLVSVDLSCGHVKDVPCFNRNNIAHFVCNELQPKISPCGHIVYVPCSLNVVEDELLSFCTKSCDTLLNCGHPCVGFCRWCFDFGIHAFCIEKCELKLPCGHNCEGYCGSPCPPCEKKCYLSCPHGIFCINKCTRPCIECKENCMRRCEHIKCTNKCFEECTVDPCVVACREILPCSHKCIGLCGDPCICQECNDFEFVVGNNYVLLEDCDHIIEVNRLNEHIETCLSSFDWPSCPLCSVPLSKSRRYKTELLKAKQFVLKNCDTTAELSDVYYYFNSMFGTCCSIPFTFFDVHRKISEILERDHPSSASLLILKNCIICLRGLLLVSQKLDDLLDEYLVNRFETLLLWTCNHLTNASFQQLCELEEAVKALKMIVCPKKGNCM</sequence>
<evidence type="ECO:0000259" key="7">
    <source>
        <dbReference type="Pfam" id="PF25396"/>
    </source>
</evidence>
<feature type="non-terminal residue" evidence="8">
    <location>
        <position position="1532"/>
    </location>
</feature>
<dbReference type="PANTHER" id="PTHR10887:SF341">
    <property type="entry name" value="NFX1-TYPE ZINC FINGER-CONTAINING PROTEIN 1"/>
    <property type="match status" value="1"/>
</dbReference>
<feature type="domain" description="ZNFX1" evidence="7">
    <location>
        <begin position="262"/>
        <end position="360"/>
    </location>
</feature>
<dbReference type="GO" id="GO:0031380">
    <property type="term" value="C:nuclear RNA-directed RNA polymerase complex"/>
    <property type="evidence" value="ECO:0007669"/>
    <property type="project" value="TreeGrafter"/>
</dbReference>
<dbReference type="Pfam" id="PF25396">
    <property type="entry name" value="ZNFX1"/>
    <property type="match status" value="1"/>
</dbReference>
<feature type="domain" description="DNA2/NAM7 helicase-like C-terminal" evidence="6">
    <location>
        <begin position="811"/>
        <end position="990"/>
    </location>
</feature>
<dbReference type="GO" id="GO:0005694">
    <property type="term" value="C:chromosome"/>
    <property type="evidence" value="ECO:0007669"/>
    <property type="project" value="UniProtKB-ARBA"/>
</dbReference>
<dbReference type="Gene3D" id="3.40.50.300">
    <property type="entry name" value="P-loop containing nucleotide triphosphate hydrolases"/>
    <property type="match status" value="3"/>
</dbReference>
<dbReference type="EMBL" id="KK117153">
    <property type="protein sequence ID" value="KFM69684.1"/>
    <property type="molecule type" value="Genomic_DNA"/>
</dbReference>
<dbReference type="PANTHER" id="PTHR10887">
    <property type="entry name" value="DNA2/NAM7 HELICASE FAMILY"/>
    <property type="match status" value="1"/>
</dbReference>
<keyword evidence="2" id="KW-0378">Hydrolase</keyword>
<dbReference type="GO" id="GO:0005524">
    <property type="term" value="F:ATP binding"/>
    <property type="evidence" value="ECO:0007669"/>
    <property type="project" value="UniProtKB-KW"/>
</dbReference>
<dbReference type="CDD" id="cd06008">
    <property type="entry name" value="NF-X1-zinc-finger"/>
    <property type="match status" value="1"/>
</dbReference>
<dbReference type="InterPro" id="IPR047187">
    <property type="entry name" value="SF1_C_Upf1"/>
</dbReference>
<gene>
    <name evidence="8" type="ORF">X975_16783</name>
</gene>
<dbReference type="InterPro" id="IPR045055">
    <property type="entry name" value="DNA2/NAM7-like"/>
</dbReference>
<dbReference type="SUPFAM" id="SSF52540">
    <property type="entry name" value="P-loop containing nucleoside triphosphate hydrolases"/>
    <property type="match status" value="1"/>
</dbReference>
<reference evidence="8 9" key="1">
    <citation type="submission" date="2013-11" db="EMBL/GenBank/DDBJ databases">
        <title>Genome sequencing of Stegodyphus mimosarum.</title>
        <authorList>
            <person name="Bechsgaard J."/>
        </authorList>
    </citation>
    <scope>NUCLEOTIDE SEQUENCE [LARGE SCALE GENOMIC DNA]</scope>
</reference>
<organism evidence="8 9">
    <name type="scientific">Stegodyphus mimosarum</name>
    <name type="common">African social velvet spider</name>
    <dbReference type="NCBI Taxonomy" id="407821"/>
    <lineage>
        <taxon>Eukaryota</taxon>
        <taxon>Metazoa</taxon>
        <taxon>Ecdysozoa</taxon>
        <taxon>Arthropoda</taxon>
        <taxon>Chelicerata</taxon>
        <taxon>Arachnida</taxon>
        <taxon>Araneae</taxon>
        <taxon>Araneomorphae</taxon>
        <taxon>Entelegynae</taxon>
        <taxon>Eresoidea</taxon>
        <taxon>Eresidae</taxon>
        <taxon>Stegodyphus</taxon>
    </lineage>
</organism>
<proteinExistence type="predicted"/>
<accession>A0A087TX45</accession>
<keyword evidence="3" id="KW-0347">Helicase</keyword>
<feature type="domain" description="DNA2/NAM7 helicase helicase" evidence="5">
    <location>
        <begin position="442"/>
        <end position="798"/>
    </location>
</feature>
<evidence type="ECO:0000256" key="4">
    <source>
        <dbReference type="ARBA" id="ARBA00022840"/>
    </source>
</evidence>